<organism evidence="2 3">
    <name type="scientific">Flavobacterium fluvii</name>
    <dbReference type="NCBI Taxonomy" id="468056"/>
    <lineage>
        <taxon>Bacteria</taxon>
        <taxon>Pseudomonadati</taxon>
        <taxon>Bacteroidota</taxon>
        <taxon>Flavobacteriia</taxon>
        <taxon>Flavobacteriales</taxon>
        <taxon>Flavobacteriaceae</taxon>
        <taxon>Flavobacterium</taxon>
    </lineage>
</organism>
<dbReference type="InterPro" id="IPR046357">
    <property type="entry name" value="PPIase_dom_sf"/>
</dbReference>
<dbReference type="Gene3D" id="3.10.50.40">
    <property type="match status" value="1"/>
</dbReference>
<protein>
    <submittedName>
        <fullName evidence="2">Uncharacterized protein</fullName>
    </submittedName>
</protein>
<dbReference type="PROSITE" id="PS51257">
    <property type="entry name" value="PROKAR_LIPOPROTEIN"/>
    <property type="match status" value="1"/>
</dbReference>
<evidence type="ECO:0000313" key="2">
    <source>
        <dbReference type="EMBL" id="SHG34493.1"/>
    </source>
</evidence>
<dbReference type="EMBL" id="FQWB01000003">
    <property type="protein sequence ID" value="SHG34493.1"/>
    <property type="molecule type" value="Genomic_DNA"/>
</dbReference>
<accession>A0A1M5J3A8</accession>
<evidence type="ECO:0000313" key="3">
    <source>
        <dbReference type="Proteomes" id="UP000184516"/>
    </source>
</evidence>
<dbReference type="Proteomes" id="UP000184516">
    <property type="component" value="Unassembled WGS sequence"/>
</dbReference>
<feature type="region of interest" description="Disordered" evidence="1">
    <location>
        <begin position="329"/>
        <end position="369"/>
    </location>
</feature>
<keyword evidence="3" id="KW-1185">Reference proteome</keyword>
<sequence>MNKFKFYFILLITTLSIFSCSKNDNNETVEPIRDYQTQYDAEIKIIEEYLKTNYITVTNAPGQTSDQDVVISKITDAANQPSIMSYLDAPTYPKLIKGKVNLHSIEYTLYYLVLREGVKDAVTGLGGVSPCNVDGVLTSYRGTYLSQTTATDTTPSTITATQFEEVVLPNDFLSLFSTITGWGETFPKFKTGSYVSNPNGTVTYNGFGAGVMFLPSGLAYYASGSFSIPSYSPLVFSFKLYEIKRLDQDNDGIPSYQEDVSGGDGYMRILGVGVDNPDDSDKDGIPDFYDVDDDGDNYTTRLEITKPGGSNLLLDGPSAYYPFDPIVSNPPKATDEKRGVPAYSATGTPDYTSPGRKRIHLDKEHHTAN</sequence>
<dbReference type="STRING" id="468056.SAMN05443549_103336"/>
<dbReference type="AlphaFoldDB" id="A0A1M5J3A8"/>
<dbReference type="OrthoDB" id="1424215at2"/>
<proteinExistence type="predicted"/>
<reference evidence="3" key="1">
    <citation type="submission" date="2016-11" db="EMBL/GenBank/DDBJ databases">
        <authorList>
            <person name="Varghese N."/>
            <person name="Submissions S."/>
        </authorList>
    </citation>
    <scope>NUCLEOTIDE SEQUENCE [LARGE SCALE GENOMIC DNA]</scope>
    <source>
        <strain evidence="3">DSM 19978</strain>
    </source>
</reference>
<dbReference type="RefSeq" id="WP_073370064.1">
    <property type="nucleotide sequence ID" value="NZ_FQWB01000003.1"/>
</dbReference>
<dbReference type="GO" id="GO:0003755">
    <property type="term" value="F:peptidyl-prolyl cis-trans isomerase activity"/>
    <property type="evidence" value="ECO:0007669"/>
    <property type="project" value="InterPro"/>
</dbReference>
<evidence type="ECO:0000256" key="1">
    <source>
        <dbReference type="SAM" id="MobiDB-lite"/>
    </source>
</evidence>
<name>A0A1M5J3A8_9FLAO</name>
<gene>
    <name evidence="2" type="ORF">SAMN05443549_103336</name>
</gene>